<evidence type="ECO:0000313" key="9">
    <source>
        <dbReference type="EMBL" id="SDK84857.1"/>
    </source>
</evidence>
<feature type="transmembrane region" description="Helical" evidence="8">
    <location>
        <begin position="96"/>
        <end position="118"/>
    </location>
</feature>
<feature type="transmembrane region" description="Helical" evidence="8">
    <location>
        <begin position="17"/>
        <end position="35"/>
    </location>
</feature>
<proteinExistence type="inferred from homology"/>
<comment type="subcellular location">
    <subcellularLocation>
        <location evidence="1">Cell membrane</location>
        <topology evidence="1">Multi-pass membrane protein</topology>
    </subcellularLocation>
</comment>
<evidence type="ECO:0000256" key="4">
    <source>
        <dbReference type="ARBA" id="ARBA00022475"/>
    </source>
</evidence>
<dbReference type="Pfam" id="PF01594">
    <property type="entry name" value="AI-2E_transport"/>
    <property type="match status" value="1"/>
</dbReference>
<feature type="transmembrane region" description="Helical" evidence="8">
    <location>
        <begin position="344"/>
        <end position="377"/>
    </location>
</feature>
<dbReference type="PANTHER" id="PTHR21716:SF53">
    <property type="entry name" value="PERMEASE PERM-RELATED"/>
    <property type="match status" value="1"/>
</dbReference>
<dbReference type="GO" id="GO:0055085">
    <property type="term" value="P:transmembrane transport"/>
    <property type="evidence" value="ECO:0007669"/>
    <property type="project" value="TreeGrafter"/>
</dbReference>
<protein>
    <submittedName>
        <fullName evidence="9">Predicted PurR-regulated permease PerM</fullName>
    </submittedName>
</protein>
<dbReference type="GO" id="GO:0005886">
    <property type="term" value="C:plasma membrane"/>
    <property type="evidence" value="ECO:0007669"/>
    <property type="project" value="UniProtKB-SubCell"/>
</dbReference>
<gene>
    <name evidence="9" type="ORF">SAMN05660472_02123</name>
</gene>
<evidence type="ECO:0000256" key="2">
    <source>
        <dbReference type="ARBA" id="ARBA00009773"/>
    </source>
</evidence>
<evidence type="ECO:0000256" key="3">
    <source>
        <dbReference type="ARBA" id="ARBA00022448"/>
    </source>
</evidence>
<evidence type="ECO:0000313" key="10">
    <source>
        <dbReference type="Proteomes" id="UP000198718"/>
    </source>
</evidence>
<evidence type="ECO:0000256" key="6">
    <source>
        <dbReference type="ARBA" id="ARBA00022989"/>
    </source>
</evidence>
<sequence>MGVNNVKIQWDKQYLKYALYGSFAIILSVIFYQILDNIASLLDSISDGFLWVRRMLSPFIIGAFIAYLLNPGVRWFEKKLYSRVVYISERKTLHRLISILTVYIILISFITMLIVFVAPQINNNIREILRRVPEYDRITRQWLSNWEKEIGVENLYDFAEHIEKNSKEIFDKTSQVLEYILNNIFVSVMTITSGVLNFLLALIISFYMLSDKEGFKVGGEKFLRAMMKDETVDRIKDFGREADDLFGKFIIGKSLDSFIIGVLCLIGLKIMNIRYGLLLSTIIGVTNMIPYFGPFIGAVPVAIITFFDSPVKALWVILFILGLQQFDGLILGPKILGNSVGLRPFWIIFAIVVGGKLAGVLGMFLGVPIFAIVRLLVMRFIDRQLERKTMEKLEKNQV</sequence>
<evidence type="ECO:0000256" key="5">
    <source>
        <dbReference type="ARBA" id="ARBA00022692"/>
    </source>
</evidence>
<keyword evidence="7 8" id="KW-0472">Membrane</keyword>
<evidence type="ECO:0000256" key="8">
    <source>
        <dbReference type="SAM" id="Phobius"/>
    </source>
</evidence>
<keyword evidence="3" id="KW-0813">Transport</keyword>
<dbReference type="Proteomes" id="UP000198718">
    <property type="component" value="Unassembled WGS sequence"/>
</dbReference>
<feature type="transmembrane region" description="Helical" evidence="8">
    <location>
        <begin position="184"/>
        <end position="209"/>
    </location>
</feature>
<keyword evidence="10" id="KW-1185">Reference proteome</keyword>
<reference evidence="9 10" key="1">
    <citation type="submission" date="2016-10" db="EMBL/GenBank/DDBJ databases">
        <authorList>
            <person name="de Groot N.N."/>
        </authorList>
    </citation>
    <scope>NUCLEOTIDE SEQUENCE [LARGE SCALE GENOMIC DNA]</scope>
    <source>
        <strain evidence="9 10">DSM 18346</strain>
    </source>
</reference>
<keyword evidence="5 8" id="KW-0812">Transmembrane</keyword>
<dbReference type="InterPro" id="IPR002549">
    <property type="entry name" value="AI-2E-like"/>
</dbReference>
<name>A0A1G9F8Y2_9FIRM</name>
<feature type="transmembrane region" description="Helical" evidence="8">
    <location>
        <begin position="55"/>
        <end position="76"/>
    </location>
</feature>
<dbReference type="AlphaFoldDB" id="A0A1G9F8Y2"/>
<dbReference type="STRING" id="393762.SAMN05660472_02123"/>
<organism evidence="9 10">
    <name type="scientific">Natronincola ferrireducens</name>
    <dbReference type="NCBI Taxonomy" id="393762"/>
    <lineage>
        <taxon>Bacteria</taxon>
        <taxon>Bacillati</taxon>
        <taxon>Bacillota</taxon>
        <taxon>Clostridia</taxon>
        <taxon>Peptostreptococcales</taxon>
        <taxon>Natronincolaceae</taxon>
        <taxon>Natronincola</taxon>
    </lineage>
</organism>
<keyword evidence="6 8" id="KW-1133">Transmembrane helix</keyword>
<evidence type="ECO:0000256" key="1">
    <source>
        <dbReference type="ARBA" id="ARBA00004651"/>
    </source>
</evidence>
<evidence type="ECO:0000256" key="7">
    <source>
        <dbReference type="ARBA" id="ARBA00023136"/>
    </source>
</evidence>
<dbReference type="PANTHER" id="PTHR21716">
    <property type="entry name" value="TRANSMEMBRANE PROTEIN"/>
    <property type="match status" value="1"/>
</dbReference>
<feature type="transmembrane region" description="Helical" evidence="8">
    <location>
        <begin position="289"/>
        <end position="307"/>
    </location>
</feature>
<keyword evidence="4" id="KW-1003">Cell membrane</keyword>
<feature type="transmembrane region" description="Helical" evidence="8">
    <location>
        <begin position="258"/>
        <end position="277"/>
    </location>
</feature>
<dbReference type="EMBL" id="FNFP01000004">
    <property type="protein sequence ID" value="SDK84857.1"/>
    <property type="molecule type" value="Genomic_DNA"/>
</dbReference>
<accession>A0A1G9F8Y2</accession>
<dbReference type="OrthoDB" id="9793390at2"/>
<comment type="similarity">
    <text evidence="2">Belongs to the autoinducer-2 exporter (AI-2E) (TC 2.A.86) family.</text>
</comment>
<feature type="transmembrane region" description="Helical" evidence="8">
    <location>
        <begin position="314"/>
        <end position="332"/>
    </location>
</feature>